<feature type="domain" description="BPTI/Kunitz inhibitor" evidence="3">
    <location>
        <begin position="48"/>
        <end position="98"/>
    </location>
</feature>
<protein>
    <recommendedName>
        <fullName evidence="3">BPTI/Kunitz inhibitor domain-containing protein</fullName>
    </recommendedName>
</protein>
<dbReference type="OMA" id="WCAGSST"/>
<evidence type="ECO:0000256" key="2">
    <source>
        <dbReference type="SAM" id="MobiDB-lite"/>
    </source>
</evidence>
<dbReference type="Proteomes" id="UP000005408">
    <property type="component" value="Unassembled WGS sequence"/>
</dbReference>
<evidence type="ECO:0000256" key="1">
    <source>
        <dbReference type="ARBA" id="ARBA00023157"/>
    </source>
</evidence>
<accession>A0A8W8I1I0</accession>
<dbReference type="InterPro" id="IPR002223">
    <property type="entry name" value="Kunitz_BPTI"/>
</dbReference>
<dbReference type="PANTHER" id="PTHR10083">
    <property type="entry name" value="KUNITZ-TYPE PROTEASE INHIBITOR-RELATED"/>
    <property type="match status" value="1"/>
</dbReference>
<feature type="domain" description="BPTI/Kunitz inhibitor" evidence="3">
    <location>
        <begin position="100"/>
        <end position="150"/>
    </location>
</feature>
<dbReference type="PROSITE" id="PS50279">
    <property type="entry name" value="BPTI_KUNITZ_2"/>
    <property type="match status" value="2"/>
</dbReference>
<feature type="region of interest" description="Disordered" evidence="2">
    <location>
        <begin position="419"/>
        <end position="440"/>
    </location>
</feature>
<name>A0A8W8I1I0_MAGGI</name>
<dbReference type="PANTHER" id="PTHR10083:SF374">
    <property type="entry name" value="BPTI_KUNITZ INHIBITOR DOMAIN-CONTAINING PROTEIN"/>
    <property type="match status" value="1"/>
</dbReference>
<dbReference type="PROSITE" id="PS00280">
    <property type="entry name" value="BPTI_KUNITZ_1"/>
    <property type="match status" value="1"/>
</dbReference>
<dbReference type="GO" id="GO:0004867">
    <property type="term" value="F:serine-type endopeptidase inhibitor activity"/>
    <property type="evidence" value="ECO:0007669"/>
    <property type="project" value="InterPro"/>
</dbReference>
<feature type="compositionally biased region" description="Gly residues" evidence="2">
    <location>
        <begin position="427"/>
        <end position="437"/>
    </location>
</feature>
<dbReference type="InterPro" id="IPR036880">
    <property type="entry name" value="Kunitz_BPTI_sf"/>
</dbReference>
<dbReference type="InterPro" id="IPR020901">
    <property type="entry name" value="Prtase_inh_Kunz-CS"/>
</dbReference>
<dbReference type="GO" id="GO:0005615">
    <property type="term" value="C:extracellular space"/>
    <property type="evidence" value="ECO:0007669"/>
    <property type="project" value="TreeGrafter"/>
</dbReference>
<sequence>MFHIPNCSLYSRKERLSEIQNKMRRLLYFAALFALTQCSDNWTPPPVCSLPKQRGPCSAQIENFFYNPISGRCDRFMFSGCGGNENRFRTEESCISHCVCHIPPEAGPCRSSIEKWFYNPTKGCCEKFTYGGCQGNSNNFQTYEECRASCVGSAPGMVKPRGSNWGSGSVIQFETNNFYNPMRAGNKFSGSKTVWLHGDRMSVMGGTPQANKIINYISPNINKKDHWHFVAKQGGTKEIFPQQLGGSLKLTGISSSSQTQPVGGSRMVLTGSSSIPMGSSGGQLSSIIGSSSGGSFSEGVPMGGSKLVMSGSRSVPMGSVGSSSGKFSQLFGTSGGGLTGDGVISGNSLMPGGAGGRMSSMFGKSGGGGLGGSSLRLSGQSTGGMMNDDALGGSIVSALSGAQHPPGMGSGMGSGFASGMTNALSQGQGGQTGGGGFVSRANLMSKDNRIPSPHSHLSLSLPMEPSGGGSNALMQMMRGGGRGQDMIGGGLNMARGGGNFISAKDNPWHPSGLKKK</sequence>
<dbReference type="AlphaFoldDB" id="A0A8W8I1I0"/>
<keyword evidence="5" id="KW-1185">Reference proteome</keyword>
<dbReference type="EnsemblMetazoa" id="G12063.1">
    <property type="protein sequence ID" value="G12063.1:cds"/>
    <property type="gene ID" value="G12063"/>
</dbReference>
<keyword evidence="1" id="KW-1015">Disulfide bond</keyword>
<organism evidence="4 5">
    <name type="scientific">Magallana gigas</name>
    <name type="common">Pacific oyster</name>
    <name type="synonym">Crassostrea gigas</name>
    <dbReference type="NCBI Taxonomy" id="29159"/>
    <lineage>
        <taxon>Eukaryota</taxon>
        <taxon>Metazoa</taxon>
        <taxon>Spiralia</taxon>
        <taxon>Lophotrochozoa</taxon>
        <taxon>Mollusca</taxon>
        <taxon>Bivalvia</taxon>
        <taxon>Autobranchia</taxon>
        <taxon>Pteriomorphia</taxon>
        <taxon>Ostreida</taxon>
        <taxon>Ostreoidea</taxon>
        <taxon>Ostreidae</taxon>
        <taxon>Magallana</taxon>
    </lineage>
</organism>
<dbReference type="Pfam" id="PF00014">
    <property type="entry name" value="Kunitz_BPTI"/>
    <property type="match status" value="2"/>
</dbReference>
<proteinExistence type="predicted"/>
<evidence type="ECO:0000313" key="5">
    <source>
        <dbReference type="Proteomes" id="UP000005408"/>
    </source>
</evidence>
<dbReference type="OrthoDB" id="4473401at2759"/>
<evidence type="ECO:0000313" key="4">
    <source>
        <dbReference type="EnsemblMetazoa" id="G12063.1:cds"/>
    </source>
</evidence>
<dbReference type="SUPFAM" id="SSF57362">
    <property type="entry name" value="BPTI-like"/>
    <property type="match status" value="2"/>
</dbReference>
<dbReference type="SMART" id="SM00131">
    <property type="entry name" value="KU"/>
    <property type="match status" value="2"/>
</dbReference>
<dbReference type="PRINTS" id="PR00759">
    <property type="entry name" value="BASICPTASE"/>
</dbReference>
<dbReference type="CDD" id="cd00109">
    <property type="entry name" value="Kunitz-type"/>
    <property type="match status" value="2"/>
</dbReference>
<dbReference type="Gene3D" id="4.10.410.10">
    <property type="entry name" value="Pancreatic trypsin inhibitor Kunitz domain"/>
    <property type="match status" value="2"/>
</dbReference>
<evidence type="ECO:0000259" key="3">
    <source>
        <dbReference type="PROSITE" id="PS50279"/>
    </source>
</evidence>
<reference evidence="4" key="1">
    <citation type="submission" date="2022-08" db="UniProtKB">
        <authorList>
            <consortium name="EnsemblMetazoa"/>
        </authorList>
    </citation>
    <scope>IDENTIFICATION</scope>
    <source>
        <strain evidence="4">05x7-T-G4-1.051#20</strain>
    </source>
</reference>
<dbReference type="InterPro" id="IPR050098">
    <property type="entry name" value="TFPI/VKTCI-like"/>
</dbReference>